<keyword evidence="3" id="KW-1185">Reference proteome</keyword>
<dbReference type="EMBL" id="CABFNQ020000768">
    <property type="protein sequence ID" value="CAH0042999.1"/>
    <property type="molecule type" value="Genomic_DNA"/>
</dbReference>
<organism evidence="2 3">
    <name type="scientific">Clonostachys rhizophaga</name>
    <dbReference type="NCBI Taxonomy" id="160324"/>
    <lineage>
        <taxon>Eukaryota</taxon>
        <taxon>Fungi</taxon>
        <taxon>Dikarya</taxon>
        <taxon>Ascomycota</taxon>
        <taxon>Pezizomycotina</taxon>
        <taxon>Sordariomycetes</taxon>
        <taxon>Hypocreomycetidae</taxon>
        <taxon>Hypocreales</taxon>
        <taxon>Bionectriaceae</taxon>
        <taxon>Clonostachys</taxon>
    </lineage>
</organism>
<accession>A0A9N9W7D4</accession>
<reference evidence="2" key="1">
    <citation type="submission" date="2021-10" db="EMBL/GenBank/DDBJ databases">
        <authorList>
            <person name="Piombo E."/>
        </authorList>
    </citation>
    <scope>NUCLEOTIDE SEQUENCE</scope>
</reference>
<sequence>MDEPSSRPGLTDLISSYAILPTLATWVSTVDLYHLALTNRTHYSHILGSPTLFKKLRRFCLCDGRGLVKRQNFQRPYRTDLEAGQWTRNSHLHSDEEIEVKLYNAKCDEGGALPCVKCGINVCEECRYYLRAKPSYKTRRPHIDAARQISNIMCLCPECDPAVEEEVKGQFLNELCDCDPWARWICTRCKIEEDDFDTEYCNKHTLKEFYWNDLGTGENEDPGRRNRERRAAKSGRERDSGDLDEEDSDSDDSDSDDSDSDDSGSDDLYRPSITIIDHAFMVAFWCTCGKALENDNPIRCTWCRRRHLSEDDWYEDGRDGMPFFDNDPDYPRWTSDNPNGHYPNPYPKLGYVRNGDDIEETPL</sequence>
<feature type="region of interest" description="Disordered" evidence="1">
    <location>
        <begin position="329"/>
        <end position="363"/>
    </location>
</feature>
<evidence type="ECO:0000256" key="1">
    <source>
        <dbReference type="SAM" id="MobiDB-lite"/>
    </source>
</evidence>
<name>A0A9N9W7D4_9HYPO</name>
<feature type="region of interest" description="Disordered" evidence="1">
    <location>
        <begin position="217"/>
        <end position="268"/>
    </location>
</feature>
<feature type="compositionally biased region" description="Basic and acidic residues" evidence="1">
    <location>
        <begin position="221"/>
        <end position="241"/>
    </location>
</feature>
<dbReference type="AlphaFoldDB" id="A0A9N9W7D4"/>
<dbReference type="Proteomes" id="UP000696573">
    <property type="component" value="Unassembled WGS sequence"/>
</dbReference>
<evidence type="ECO:0000313" key="2">
    <source>
        <dbReference type="EMBL" id="CAH0042999.1"/>
    </source>
</evidence>
<comment type="caution">
    <text evidence="2">The sequence shown here is derived from an EMBL/GenBank/DDBJ whole genome shotgun (WGS) entry which is preliminary data.</text>
</comment>
<gene>
    <name evidence="2" type="ORF">CRHIZ90672A_00004904</name>
</gene>
<dbReference type="OrthoDB" id="3678990at2759"/>
<proteinExistence type="predicted"/>
<evidence type="ECO:0000313" key="3">
    <source>
        <dbReference type="Proteomes" id="UP000696573"/>
    </source>
</evidence>
<protein>
    <submittedName>
        <fullName evidence="2">Uncharacterized protein</fullName>
    </submittedName>
</protein>
<feature type="compositionally biased region" description="Acidic residues" evidence="1">
    <location>
        <begin position="242"/>
        <end position="265"/>
    </location>
</feature>